<name>A0A5M5BY52_BACOV</name>
<accession>A0A5M5BY52</accession>
<organism evidence="1 2">
    <name type="scientific">Bacteroides ovatus</name>
    <dbReference type="NCBI Taxonomy" id="28116"/>
    <lineage>
        <taxon>Bacteria</taxon>
        <taxon>Pseudomonadati</taxon>
        <taxon>Bacteroidota</taxon>
        <taxon>Bacteroidia</taxon>
        <taxon>Bacteroidales</taxon>
        <taxon>Bacteroidaceae</taxon>
        <taxon>Bacteroides</taxon>
    </lineage>
</organism>
<evidence type="ECO:0008006" key="3">
    <source>
        <dbReference type="Google" id="ProtNLM"/>
    </source>
</evidence>
<feature type="non-terminal residue" evidence="1">
    <location>
        <position position="1"/>
    </location>
</feature>
<proteinExistence type="predicted"/>
<comment type="caution">
    <text evidence="1">The sequence shown here is derived from an EMBL/GenBank/DDBJ whole genome shotgun (WGS) entry which is preliminary data.</text>
</comment>
<evidence type="ECO:0000313" key="1">
    <source>
        <dbReference type="EMBL" id="KAA3944135.1"/>
    </source>
</evidence>
<dbReference type="InterPro" id="IPR011250">
    <property type="entry name" value="OMP/PagP_B-barrel"/>
</dbReference>
<gene>
    <name evidence="1" type="ORF">F3D71_20645</name>
</gene>
<dbReference type="SUPFAM" id="SSF56925">
    <property type="entry name" value="OMPA-like"/>
    <property type="match status" value="1"/>
</dbReference>
<protein>
    <recommendedName>
        <fullName evidence="3">Porin family protein</fullName>
    </recommendedName>
</protein>
<dbReference type="AlphaFoldDB" id="A0A5M5BY52"/>
<sequence>LKGYKGFVDFAYIGDVSDYNASKIELSTTHGYQFNNYFFVGGGVAFNYYTDADLYAAPIYANFRANFINKKVTPFADVKAGYAVGDIEGAYASIGVGVRFSLKGKKALNLALMYNFQDYDATTDYSYSYGGHYYHNSWNDTWELHGVGARFGFEF</sequence>
<evidence type="ECO:0000313" key="2">
    <source>
        <dbReference type="Proteomes" id="UP000323717"/>
    </source>
</evidence>
<dbReference type="Proteomes" id="UP000323717">
    <property type="component" value="Unassembled WGS sequence"/>
</dbReference>
<dbReference type="EMBL" id="VWLE01000376">
    <property type="protein sequence ID" value="KAA3944135.1"/>
    <property type="molecule type" value="Genomic_DNA"/>
</dbReference>
<reference evidence="1 2" key="1">
    <citation type="journal article" date="2019" name="Nat. Med.">
        <title>A library of human gut bacterial isolates paired with longitudinal multiomics data enables mechanistic microbiome research.</title>
        <authorList>
            <person name="Poyet M."/>
            <person name="Groussin M."/>
            <person name="Gibbons S.M."/>
            <person name="Avila-Pacheco J."/>
            <person name="Jiang X."/>
            <person name="Kearney S.M."/>
            <person name="Perrotta A.R."/>
            <person name="Berdy B."/>
            <person name="Zhao S."/>
            <person name="Lieberman T.D."/>
            <person name="Swanson P.K."/>
            <person name="Smith M."/>
            <person name="Roesemann S."/>
            <person name="Alexander J.E."/>
            <person name="Rich S.A."/>
            <person name="Livny J."/>
            <person name="Vlamakis H."/>
            <person name="Clish C."/>
            <person name="Bullock K."/>
            <person name="Deik A."/>
            <person name="Scott J."/>
            <person name="Pierce K.A."/>
            <person name="Xavier R.J."/>
            <person name="Alm E.J."/>
        </authorList>
    </citation>
    <scope>NUCLEOTIDE SEQUENCE [LARGE SCALE GENOMIC DNA]</scope>
    <source>
        <strain evidence="1 2">BIOML-A163</strain>
    </source>
</reference>